<organism evidence="2 3">
    <name type="scientific">Rhizopus microsporus</name>
    <dbReference type="NCBI Taxonomy" id="58291"/>
    <lineage>
        <taxon>Eukaryota</taxon>
        <taxon>Fungi</taxon>
        <taxon>Fungi incertae sedis</taxon>
        <taxon>Mucoromycota</taxon>
        <taxon>Mucoromycotina</taxon>
        <taxon>Mucoromycetes</taxon>
        <taxon>Mucorales</taxon>
        <taxon>Mucorineae</taxon>
        <taxon>Rhizopodaceae</taxon>
        <taxon>Rhizopus</taxon>
    </lineage>
</organism>
<protein>
    <submittedName>
        <fullName evidence="2">Uncharacterized protein</fullName>
    </submittedName>
</protein>
<accession>A0A1X0RW29</accession>
<feature type="compositionally biased region" description="Basic and acidic residues" evidence="1">
    <location>
        <begin position="136"/>
        <end position="146"/>
    </location>
</feature>
<dbReference type="AlphaFoldDB" id="A0A1X0RW29"/>
<reference evidence="2 3" key="1">
    <citation type="journal article" date="2016" name="Proc. Natl. Acad. Sci. U.S.A.">
        <title>Lipid metabolic changes in an early divergent fungus govern the establishment of a mutualistic symbiosis with endobacteria.</title>
        <authorList>
            <person name="Lastovetsky O.A."/>
            <person name="Gaspar M.L."/>
            <person name="Mondo S.J."/>
            <person name="LaButti K.M."/>
            <person name="Sandor L."/>
            <person name="Grigoriev I.V."/>
            <person name="Henry S.A."/>
            <person name="Pawlowska T.E."/>
        </authorList>
    </citation>
    <scope>NUCLEOTIDE SEQUENCE [LARGE SCALE GENOMIC DNA]</scope>
    <source>
        <strain evidence="2 3">ATCC 11559</strain>
    </source>
</reference>
<evidence type="ECO:0000256" key="1">
    <source>
        <dbReference type="SAM" id="MobiDB-lite"/>
    </source>
</evidence>
<dbReference type="OMA" id="IDITHYF"/>
<evidence type="ECO:0000313" key="2">
    <source>
        <dbReference type="EMBL" id="ORE16240.1"/>
    </source>
</evidence>
<sequence>MEYSGLEAIDLKKYIKHDKNPRFSNFVSKHKELIASWSMEINTTSMNGLHVKKTKKRSPKSKRFSTVIWNDIYSSFIRRKKAINAYREEAIDTLTTAATPAAAYVRQLINPTNDNDSHNPIPPDGNEEGSTQNDDDIYRDTNKENDTAIPTLVHSVRSSPSTSALDEASSSNELLTTSLSLTLHAPGRNRFLVDHIDISERFHNMQQYVFNFVKFNNLTLESDVHLILLLFSILLLQNNNRLHKDMIPFFGNKLYQKVRKSNLDSLSMTYNFPGETLLEIIETAQGVYSKTNDRINAAASILSLTNTLLQFLPIDPTYLNICETTLITRYILHAIQPLFDDHERDIRLEFTFTEPANSHNREVSFTGRPDFIITVFPHQTDGG</sequence>
<name>A0A1X0RW29_RHIZD</name>
<proteinExistence type="predicted"/>
<gene>
    <name evidence="2" type="ORF">BCV71DRAFT_250478</name>
</gene>
<dbReference type="EMBL" id="KV921392">
    <property type="protein sequence ID" value="ORE16240.1"/>
    <property type="molecule type" value="Genomic_DNA"/>
</dbReference>
<evidence type="ECO:0000313" key="3">
    <source>
        <dbReference type="Proteomes" id="UP000242381"/>
    </source>
</evidence>
<dbReference type="Proteomes" id="UP000242381">
    <property type="component" value="Unassembled WGS sequence"/>
</dbReference>
<feature type="region of interest" description="Disordered" evidence="1">
    <location>
        <begin position="110"/>
        <end position="169"/>
    </location>
</feature>